<dbReference type="Proteomes" id="UP000315496">
    <property type="component" value="Chromosome 3"/>
</dbReference>
<evidence type="ECO:0000313" key="2">
    <source>
        <dbReference type="EMBL" id="TNJ27670.1"/>
    </source>
</evidence>
<feature type="region of interest" description="Disordered" evidence="1">
    <location>
        <begin position="961"/>
        <end position="980"/>
    </location>
</feature>
<feature type="compositionally biased region" description="Polar residues" evidence="1">
    <location>
        <begin position="2209"/>
        <end position="2221"/>
    </location>
</feature>
<feature type="compositionally biased region" description="Pro residues" evidence="1">
    <location>
        <begin position="858"/>
        <end position="869"/>
    </location>
</feature>
<dbReference type="OrthoDB" id="10258789at2759"/>
<gene>
    <name evidence="2" type="ORF">GMRT_23264</name>
</gene>
<feature type="region of interest" description="Disordered" evidence="1">
    <location>
        <begin position="1907"/>
        <end position="1927"/>
    </location>
</feature>
<dbReference type="EMBL" id="VDLU01000003">
    <property type="protein sequence ID" value="TNJ27670.1"/>
    <property type="molecule type" value="Genomic_DNA"/>
</dbReference>
<comment type="caution">
    <text evidence="2">The sequence shown here is derived from an EMBL/GenBank/DDBJ whole genome shotgun (WGS) entry which is preliminary data.</text>
</comment>
<feature type="compositionally biased region" description="Low complexity" evidence="1">
    <location>
        <begin position="787"/>
        <end position="798"/>
    </location>
</feature>
<feature type="region of interest" description="Disordered" evidence="1">
    <location>
        <begin position="851"/>
        <end position="952"/>
    </location>
</feature>
<name>A0A4Z1SPT1_GIAMU</name>
<feature type="region of interest" description="Disordered" evidence="1">
    <location>
        <begin position="1131"/>
        <end position="1173"/>
    </location>
</feature>
<feature type="region of interest" description="Disordered" evidence="1">
    <location>
        <begin position="1"/>
        <end position="52"/>
    </location>
</feature>
<feature type="region of interest" description="Disordered" evidence="1">
    <location>
        <begin position="113"/>
        <end position="154"/>
    </location>
</feature>
<protein>
    <submittedName>
        <fullName evidence="2">Uncharacterized protein</fullName>
    </submittedName>
</protein>
<proteinExistence type="predicted"/>
<feature type="compositionally biased region" description="Low complexity" evidence="1">
    <location>
        <begin position="2133"/>
        <end position="2147"/>
    </location>
</feature>
<feature type="compositionally biased region" description="Basic and acidic residues" evidence="1">
    <location>
        <begin position="1911"/>
        <end position="1924"/>
    </location>
</feature>
<feature type="region of interest" description="Disordered" evidence="1">
    <location>
        <begin position="2191"/>
        <end position="2224"/>
    </location>
</feature>
<reference evidence="2 3" key="1">
    <citation type="submission" date="2019-05" db="EMBL/GenBank/DDBJ databases">
        <title>The compact genome of Giardia muris reveals important steps in the evolution of intestinal protozoan parasites.</title>
        <authorList>
            <person name="Xu F."/>
            <person name="Jimenez-Gonzalez A."/>
            <person name="Einarsson E."/>
            <person name="Astvaldsson A."/>
            <person name="Peirasmaki D."/>
            <person name="Eckmann L."/>
            <person name="Andersson J.O."/>
            <person name="Svard S.G."/>
            <person name="Jerlstrom-Hultqvist J."/>
        </authorList>
    </citation>
    <scope>NUCLEOTIDE SEQUENCE [LARGE SCALE GENOMIC DNA]</scope>
    <source>
        <strain evidence="2 3">Roberts-Thomson</strain>
    </source>
</reference>
<evidence type="ECO:0000313" key="3">
    <source>
        <dbReference type="Proteomes" id="UP000315496"/>
    </source>
</evidence>
<dbReference type="VEuPathDB" id="GiardiaDB:GMRT_23264"/>
<feature type="region of interest" description="Disordered" evidence="1">
    <location>
        <begin position="2511"/>
        <end position="2543"/>
    </location>
</feature>
<feature type="region of interest" description="Disordered" evidence="1">
    <location>
        <begin position="457"/>
        <end position="581"/>
    </location>
</feature>
<keyword evidence="3" id="KW-1185">Reference proteome</keyword>
<feature type="region of interest" description="Disordered" evidence="1">
    <location>
        <begin position="1802"/>
        <end position="1824"/>
    </location>
</feature>
<organism evidence="2 3">
    <name type="scientific">Giardia muris</name>
    <dbReference type="NCBI Taxonomy" id="5742"/>
    <lineage>
        <taxon>Eukaryota</taxon>
        <taxon>Metamonada</taxon>
        <taxon>Diplomonadida</taxon>
        <taxon>Hexamitidae</taxon>
        <taxon>Giardiinae</taxon>
        <taxon>Giardia</taxon>
    </lineage>
</organism>
<sequence>MQPGMPTQGPTVPPSYGLYLLGKKQKARADPSDSAAGGGQPDKHNHILSEVRSQLTDLRDLLTSSRASDADGSADSDFRLTDEQLARMAPQERAAFLNRLAAVQKELLAEDLSSSASHGESFEAIGQVSGRGRPPAPAPPRTTRAQPQIARSHGDVVGDSTRFVERSTVSIRKAKVEPDFSLSHRPVDDEHSESSLSESNDVIEANVVLPPKNPPPVIQRSTSTKRTKPTSEPRTIIQRVKPEIEEVPPSPRLAPEPTDDVQDGVYQARLTLQRRPQGSTARPEAVEDDEDYEPVPVHYDRGSIVSSQSGNRQGGGGLGPSTQGTRRSLTGPRREELEESEEPVDIAQVTSMDVVRVPKRAARPVEVQEPELSVTDPMTIPESLVIYKPKGIERLRRPNAASLVTGSTGPDDYVAVHDAPSQRSRRGSSYVEPEEEDDDFAPNSITAVRKEVVQKVSRASDRVLPDEGYGDDGATGDGVQETKLYISLTDTAAKSRLERSEGQPSRSRRSHREGQRIVTTQLAQYETRPKEAMSEESFEEDSSEPEVTISKLVYPKLTPAQQEQLRRAAERKPKKTKPAIPDARACASVDKPDGVVSVPSMPSEALEKKRSVTEVEGRESHTYASVTPYYEFKKKAAELQRQGRREHDEEDYNEEATIIADASNFVSDRYLSMAMHGDPSIIAGGGKRRSSAGLAGLPLHIRSDMTLGDIAKSGRKFVIAKKEAGSSIPTGVPSRTASTAVEDSDSEPQYEDMTILPAGEQFTGLPQPDFDTFNHSIQSLRQSIMRSSAANSMSAMDSNMDDPYRTRDPGRTGLSPSVLAGTTPVRGTWDESPVHQHPPSAASISAIVTQPRMRPSRNHPPAPEPPLPPGFNGLDGTASIEAPVRAPISRADMGGMVMPDRSNTQPRRQEAQDGGTRMRPGGSARRIPGGPGGGSRPTGASRSSKRAYSGDTMRDMLADGSSEKARGLEQTTGQPLQSNFLQSPDALVSGRSLVIRVKDQPISTKPKEEAPDLAVLADLLHKHVHTLTTDVKPVRRKTRLPRPSFSEVSETISTERSEIDLLDAFFGMEKMMHQEPQAYHPSEPVLSTTKDTLTVVLPTFNHPDSMQSGPGPQPLQLHVQEMPTTMEAIERKNSNTRQSPSSSSKSSSPTGHSRSSSLSAPTNHVEHHHTASHISCTIESELEYTPHSAITTSQTLRTAYGLAQRGKPQLSMTSSPSASSSETEVISEPSGPVRRPSQDRPQMIPTIPMLQVLPQEVYDDLKQLLEESSDIPSQRDEDAPPLSILSFIHSGASSMESQRAHPLYSLPQTRVRAKSKPRELFVDTDSAEVVDTLEPKYTTHEIQLRPLSSGPWPPEKRLLVTKGLISRPPVLDGSEPSENDSLHLLRSVERHNSKRDAVDDSSSVFACSRSLTTSPTLRPHHVRPEYSLRRPIEAAPPSPITPKNIPISTEYHLRRRETPQAIPETVANTSYQLVQRQRNTNIDASISTTTNNALGMDAASFQMTSLHAEPIYSLRHPRELKDLSSSQEDWEGPAIEVTGQRSITHSPISLRPMSSPNQDRTRVISARTGLSPIQDRKAIPVWQLVDSGHNGSRNSVVRTSFTPLGTVQHTKALLASSSPRPKLSSTMAVARGEYTLHEVEGSTRGHHLVPRTEYTLNLQSTDVVESQVANSSFQRREVVPIRSYSAGSALERRVTHNIVQARLTMGRITARETQHVAHSHFILNTQPRDNLYPSDVHTRYSPLLTQEIQVRPARREYFLSDRREPKSEHDTITRVTRAFDVISHEEPERNDEITISDQDIDASFATPPEPYSSASTSGDTPVHDVGRATSAYVLKKQERTDDLEHLHATLALERPQGPAAEARAAIPEYRLKGVEEEQHVVQDVVPSYSHIPHVQQSRARPELYLRGSKQAPRESRASEMHEEGSGLEETPLIRLTRLQNTQYLPRTDVIETYAVSEYHMQSRPRSQVPSREYQLRSSVTAVHDTKEPVANVTARKELWLRSDTPELNASVSILYRSAPTPKPEEGEADVLSCMPQYVLPSDASCVVASSTIDARRDLILQAPERMEGVGAREYDVTPKYQLRGQVPVQRAESEYQMLRSSTSKALSPDPVREDKVFINIHPSIQITTRKSNRQSTPSSSRSFSSSSTFLEGMSIEGFLSEPMETDFTTFDSHADRVPSIDLKADHTISAVDLRPKQQLHHTKSAKGLSGSNRQPAGQTHTQIDKVDMLLDVEASQLRTHPEYRISGEPESPSIQELKRTNFKRLVIKQQNSRDEQMAEWADSVPILRGTSEHIVSIKKQVPTVPLRHPVPTVLDEKEDAPLPPSFHQTEIERIPERRPNPVPLDSPRLSDVADFVPLKGKPVSNVLEVKKPPMIRTSTESSNLATPDHFDEHDSITALLEAVNNEITHVSRPIKTALPVVTNSDTTVMIEDSDTTGTVSTALGVPEKAYSQAPKERVTETTGPYRINPLARHEGVLVAQKKFRLTRRPAQKAYAEVQTDGELVRQPRIAARPKAEKAVSHDTTLQEKKLSSEQTIPPAPTRKMSSIGVVTSFPAKKSVVRLPKSSETRNYRISQEFPSDFSTDATGSHSHEGISTLAAVMDDLEKLSRKQSISEALTSDLAVVEVEDPMKTQDVLSSEQSQEQQERAPLLEKLLLLDEQLTEKRNTLSRYAALLTSTDEERFEPLPQRPLDDAPSPKPVSETRADLCANVLEERKIEHKKPMGTKLPPAITLPVMSHDLVSRIRREITERESYRQVCIRQSPTLWACLQPMEYQESTLVECLSYEILDDLLRVVAYECVESMNLVL</sequence>
<feature type="compositionally biased region" description="Polar residues" evidence="1">
    <location>
        <begin position="727"/>
        <end position="741"/>
    </location>
</feature>
<evidence type="ECO:0000256" key="1">
    <source>
        <dbReference type="SAM" id="MobiDB-lite"/>
    </source>
</evidence>
<feature type="compositionally biased region" description="Low complexity" evidence="1">
    <location>
        <begin position="919"/>
        <end position="928"/>
    </location>
</feature>
<feature type="region of interest" description="Disordered" evidence="1">
    <location>
        <begin position="726"/>
        <end position="748"/>
    </location>
</feature>
<feature type="compositionally biased region" description="Polar residues" evidence="1">
    <location>
        <begin position="969"/>
        <end position="980"/>
    </location>
</feature>
<feature type="region of interest" description="Disordered" evidence="1">
    <location>
        <begin position="2679"/>
        <end position="2703"/>
    </location>
</feature>
<feature type="compositionally biased region" description="Basic and acidic residues" evidence="1">
    <location>
        <begin position="2513"/>
        <end position="2531"/>
    </location>
</feature>
<feature type="region of interest" description="Disordered" evidence="1">
    <location>
        <begin position="177"/>
        <end position="350"/>
    </location>
</feature>
<feature type="compositionally biased region" description="Acidic residues" evidence="1">
    <location>
        <begin position="534"/>
        <end position="544"/>
    </location>
</feature>
<accession>A0A4Z1SPT1</accession>
<feature type="region of interest" description="Disordered" evidence="1">
    <location>
        <begin position="2125"/>
        <end position="2148"/>
    </location>
</feature>
<feature type="compositionally biased region" description="Low complexity" evidence="1">
    <location>
        <begin position="1135"/>
        <end position="1159"/>
    </location>
</feature>
<feature type="region of interest" description="Disordered" evidence="1">
    <location>
        <begin position="786"/>
        <end position="839"/>
    </location>
</feature>
<feature type="compositionally biased region" description="Low complexity" evidence="1">
    <location>
        <begin position="1211"/>
        <end position="1228"/>
    </location>
</feature>
<feature type="region of interest" description="Disordered" evidence="1">
    <location>
        <begin position="1204"/>
        <end position="1241"/>
    </location>
</feature>
<feature type="region of interest" description="Disordered" evidence="1">
    <location>
        <begin position="402"/>
        <end position="444"/>
    </location>
</feature>